<dbReference type="PROSITE" id="PS00687">
    <property type="entry name" value="ALDEHYDE_DEHYDR_GLU"/>
    <property type="match status" value="1"/>
</dbReference>
<dbReference type="InterPro" id="IPR015590">
    <property type="entry name" value="Aldehyde_DH_dom"/>
</dbReference>
<dbReference type="InterPro" id="IPR016160">
    <property type="entry name" value="Ald_DH_CS_CYS"/>
</dbReference>
<dbReference type="InterPro" id="IPR051020">
    <property type="entry name" value="ALDH-related_metabolic_enz"/>
</dbReference>
<name>A0ABZ0DER2_9XANT</name>
<proteinExistence type="inferred from homology"/>
<evidence type="ECO:0000313" key="7">
    <source>
        <dbReference type="Proteomes" id="UP001304534"/>
    </source>
</evidence>
<dbReference type="RefSeq" id="WP_316690236.1">
    <property type="nucleotide sequence ID" value="NZ_CP103837.1"/>
</dbReference>
<reference evidence="6 7" key="1">
    <citation type="submission" date="2022-08" db="EMBL/GenBank/DDBJ databases">
        <title>Whole genome sequencing-based tracing of a 2022 introduction and outbreak of Xanthomonas hortorum pv. pelargonii.</title>
        <authorList>
            <person name="Iruegas-Bocardo F."/>
            <person name="Weisberg A.K."/>
            <person name="Riutta E.R."/>
            <person name="Kilday K."/>
            <person name="Bonkowski J.C."/>
            <person name="Creswell T."/>
            <person name="Daughtrey M.L."/>
            <person name="Rane K."/>
            <person name="Grunwald N.J."/>
            <person name="Chang J.H."/>
            <person name="Putnam M.L."/>
        </authorList>
    </citation>
    <scope>NUCLEOTIDE SEQUENCE [LARGE SCALE GENOMIC DNA]</scope>
    <source>
        <strain evidence="6 7">22-325</strain>
    </source>
</reference>
<keyword evidence="2 4" id="KW-0560">Oxidoreductase</keyword>
<dbReference type="SUPFAM" id="SSF53720">
    <property type="entry name" value="ALDH-like"/>
    <property type="match status" value="1"/>
</dbReference>
<dbReference type="Proteomes" id="UP001304534">
    <property type="component" value="Chromosome"/>
</dbReference>
<dbReference type="InterPro" id="IPR016162">
    <property type="entry name" value="Ald_DH_N"/>
</dbReference>
<dbReference type="GeneID" id="95582984"/>
<keyword evidence="7" id="KW-1185">Reference proteome</keyword>
<evidence type="ECO:0000256" key="4">
    <source>
        <dbReference type="RuleBase" id="RU003345"/>
    </source>
</evidence>
<evidence type="ECO:0000256" key="3">
    <source>
        <dbReference type="PROSITE-ProRule" id="PRU10007"/>
    </source>
</evidence>
<protein>
    <submittedName>
        <fullName evidence="6">Phosphonoacetaldehyde dehydrogenase</fullName>
    </submittedName>
</protein>
<dbReference type="CDD" id="cd07146">
    <property type="entry name" value="ALDH_PhpJ"/>
    <property type="match status" value="1"/>
</dbReference>
<evidence type="ECO:0000313" key="6">
    <source>
        <dbReference type="EMBL" id="WOB27122.1"/>
    </source>
</evidence>
<evidence type="ECO:0000259" key="5">
    <source>
        <dbReference type="Pfam" id="PF00171"/>
    </source>
</evidence>
<dbReference type="PANTHER" id="PTHR42991">
    <property type="entry name" value="ALDEHYDE DEHYDROGENASE"/>
    <property type="match status" value="1"/>
</dbReference>
<comment type="similarity">
    <text evidence="1 4">Belongs to the aldehyde dehydrogenase family.</text>
</comment>
<gene>
    <name evidence="6" type="primary">phnY</name>
    <name evidence="6" type="ORF">NYR99_03890</name>
</gene>
<evidence type="ECO:0000256" key="1">
    <source>
        <dbReference type="ARBA" id="ARBA00009986"/>
    </source>
</evidence>
<dbReference type="Gene3D" id="3.40.605.10">
    <property type="entry name" value="Aldehyde Dehydrogenase, Chain A, domain 1"/>
    <property type="match status" value="1"/>
</dbReference>
<dbReference type="Pfam" id="PF00171">
    <property type="entry name" value="Aldedh"/>
    <property type="match status" value="1"/>
</dbReference>
<dbReference type="EMBL" id="CP103840">
    <property type="protein sequence ID" value="WOB27122.1"/>
    <property type="molecule type" value="Genomic_DNA"/>
</dbReference>
<evidence type="ECO:0000256" key="2">
    <source>
        <dbReference type="ARBA" id="ARBA00023002"/>
    </source>
</evidence>
<dbReference type="InterPro" id="IPR016161">
    <property type="entry name" value="Ald_DH/histidinol_DH"/>
</dbReference>
<feature type="domain" description="Aldehyde dehydrogenase" evidence="5">
    <location>
        <begin position="39"/>
        <end position="492"/>
    </location>
</feature>
<organism evidence="6 7">
    <name type="scientific">Xanthomonas dyei</name>
    <dbReference type="NCBI Taxonomy" id="743699"/>
    <lineage>
        <taxon>Bacteria</taxon>
        <taxon>Pseudomonadati</taxon>
        <taxon>Pseudomonadota</taxon>
        <taxon>Gammaproteobacteria</taxon>
        <taxon>Lysobacterales</taxon>
        <taxon>Lysobacteraceae</taxon>
        <taxon>Xanthomonas</taxon>
    </lineage>
</organism>
<dbReference type="PROSITE" id="PS00070">
    <property type="entry name" value="ALDEHYDE_DEHYDR_CYS"/>
    <property type="match status" value="1"/>
</dbReference>
<dbReference type="NCBIfam" id="TIGR03250">
    <property type="entry name" value="PhnAcAld_DH"/>
    <property type="match status" value="1"/>
</dbReference>
<dbReference type="PANTHER" id="PTHR42991:SF1">
    <property type="entry name" value="ALDEHYDE DEHYDROGENASE"/>
    <property type="match status" value="1"/>
</dbReference>
<dbReference type="InterPro" id="IPR016163">
    <property type="entry name" value="Ald_DH_C"/>
</dbReference>
<dbReference type="InterPro" id="IPR017656">
    <property type="entry name" value="Put_phosphonoacetaldehyde_DH"/>
</dbReference>
<dbReference type="InterPro" id="IPR029510">
    <property type="entry name" value="Ald_DH_CS_GLU"/>
</dbReference>
<sequence length="503" mass="54788">MQMPTAPICRCIDRDEGADVGKMQLRHEQWRIAGARVDGATDRLEVRFPYDRTLVGTVPLAQAEDVRYALAQAYAYRPTLTRHQRHTILLTARDLLIARTAAFVQSIVAESGLCVRDASYEVGRAAEVLRTAAHQVLIDDSDIYACDITQSGQQRRVYTQRDPLLGVIVAITPFNHPLNQVAHKIAPSIATNNRMILKPSEKTPLTALLFADLLTDAGLPGPMLTVITGKPAVIGDTLLTSEQVDLVTFTGSVAAGKQIAARCVYKRQILELGGNDPMIVMEDADLDEAVSLAVAGAYRNSGQRCTAIKRLLVHRQVADAFVERLVEATRRLKVGNPFDPQMDMGTVIDDAAAAQIERRVDAAAAAGAQVLCGHRRNGAQYLPTVVDHVTPSMELVQQETFGPVAPIIRIDSINDAIRIANASDFGLSSALCSNRWDYIQRCVAELQTGSVNIREVPGFRLESTPFGGIKNSGLGYKEGVLEAMSAYTNVKTYSLPWGERTVA</sequence>
<dbReference type="Gene3D" id="3.40.309.10">
    <property type="entry name" value="Aldehyde Dehydrogenase, Chain A, domain 2"/>
    <property type="match status" value="1"/>
</dbReference>
<feature type="active site" evidence="3">
    <location>
        <position position="271"/>
    </location>
</feature>
<accession>A0ABZ0DER2</accession>